<sequence length="89" mass="10373">METIFDHDPTPEELETVYNVRTEEDLARYRRTLATGADTQLGEIARLYLHRGDHQRAARYLADIRDPGYRLTLEMAYLHPDLLPEAEES</sequence>
<evidence type="ECO:0000313" key="2">
    <source>
        <dbReference type="Proteomes" id="UP000192783"/>
    </source>
</evidence>
<keyword evidence="2" id="KW-1185">Reference proteome</keyword>
<dbReference type="AlphaFoldDB" id="A0A1W1XX83"/>
<gene>
    <name evidence="1" type="ORF">SAMN02746041_03277</name>
</gene>
<name>A0A1W1XX83_9BACT</name>
<dbReference type="RefSeq" id="WP_084059144.1">
    <property type="nucleotide sequence ID" value="NZ_FWXF01000038.1"/>
</dbReference>
<protein>
    <recommendedName>
        <fullName evidence="3">Tetratricopeptide repeat protein</fullName>
    </recommendedName>
</protein>
<evidence type="ECO:0008006" key="3">
    <source>
        <dbReference type="Google" id="ProtNLM"/>
    </source>
</evidence>
<dbReference type="OrthoDB" id="1366958at2"/>
<dbReference type="Proteomes" id="UP000192783">
    <property type="component" value="Unassembled WGS sequence"/>
</dbReference>
<organism evidence="1 2">
    <name type="scientific">Desulfacinum hydrothermale DSM 13146</name>
    <dbReference type="NCBI Taxonomy" id="1121390"/>
    <lineage>
        <taxon>Bacteria</taxon>
        <taxon>Pseudomonadati</taxon>
        <taxon>Thermodesulfobacteriota</taxon>
        <taxon>Syntrophobacteria</taxon>
        <taxon>Syntrophobacterales</taxon>
        <taxon>Syntrophobacteraceae</taxon>
        <taxon>Desulfacinum</taxon>
    </lineage>
</organism>
<reference evidence="1 2" key="1">
    <citation type="submission" date="2017-04" db="EMBL/GenBank/DDBJ databases">
        <authorList>
            <person name="Afonso C.L."/>
            <person name="Miller P.J."/>
            <person name="Scott M.A."/>
            <person name="Spackman E."/>
            <person name="Goraichik I."/>
            <person name="Dimitrov K.M."/>
            <person name="Suarez D.L."/>
            <person name="Swayne D.E."/>
        </authorList>
    </citation>
    <scope>NUCLEOTIDE SEQUENCE [LARGE SCALE GENOMIC DNA]</scope>
    <source>
        <strain evidence="1 2">DSM 13146</strain>
    </source>
</reference>
<proteinExistence type="predicted"/>
<evidence type="ECO:0000313" key="1">
    <source>
        <dbReference type="EMBL" id="SMC28536.1"/>
    </source>
</evidence>
<accession>A0A1W1XX83</accession>
<dbReference type="EMBL" id="FWXF01000038">
    <property type="protein sequence ID" value="SMC28536.1"/>
    <property type="molecule type" value="Genomic_DNA"/>
</dbReference>